<keyword evidence="7 9" id="KW-0057">Aromatic amino acid biosynthesis</keyword>
<evidence type="ECO:0000256" key="4">
    <source>
        <dbReference type="ARBA" id="ARBA00022272"/>
    </source>
</evidence>
<dbReference type="InterPro" id="IPR011060">
    <property type="entry name" value="RibuloseP-bd_barrel"/>
</dbReference>
<comment type="catalytic activity">
    <reaction evidence="1 9">
        <text>N-(5-phospho-beta-D-ribosyl)anthranilate = 1-(2-carboxyphenylamino)-1-deoxy-D-ribulose 5-phosphate</text>
        <dbReference type="Rhea" id="RHEA:21540"/>
        <dbReference type="ChEBI" id="CHEBI:18277"/>
        <dbReference type="ChEBI" id="CHEBI:58613"/>
        <dbReference type="EC" id="5.3.1.24"/>
    </reaction>
</comment>
<comment type="caution">
    <text evidence="11">The sequence shown here is derived from an EMBL/GenBank/DDBJ whole genome shotgun (WGS) entry which is preliminary data.</text>
</comment>
<dbReference type="Pfam" id="PF00697">
    <property type="entry name" value="PRAI"/>
    <property type="match status" value="1"/>
</dbReference>
<evidence type="ECO:0000256" key="9">
    <source>
        <dbReference type="HAMAP-Rule" id="MF_00135"/>
    </source>
</evidence>
<dbReference type="EMBL" id="JAJATZ010000004">
    <property type="protein sequence ID" value="MCB5199492.1"/>
    <property type="molecule type" value="Genomic_DNA"/>
</dbReference>
<keyword evidence="6 9" id="KW-0822">Tryptophan biosynthesis</keyword>
<reference evidence="11" key="1">
    <citation type="submission" date="2021-10" db="EMBL/GenBank/DDBJ databases">
        <title>Loktanella gaetbuli sp. nov., isolated from a tidal flat.</title>
        <authorList>
            <person name="Park S."/>
            <person name="Yoon J.-H."/>
        </authorList>
    </citation>
    <scope>NUCLEOTIDE SEQUENCE</scope>
    <source>
        <strain evidence="11">TSTF-M6</strain>
    </source>
</reference>
<dbReference type="InterPro" id="IPR044643">
    <property type="entry name" value="TrpF_fam"/>
</dbReference>
<evidence type="ECO:0000313" key="11">
    <source>
        <dbReference type="EMBL" id="MCB5199492.1"/>
    </source>
</evidence>
<organism evidence="11 12">
    <name type="scientific">Loktanella gaetbuli</name>
    <dbReference type="NCBI Taxonomy" id="2881335"/>
    <lineage>
        <taxon>Bacteria</taxon>
        <taxon>Pseudomonadati</taxon>
        <taxon>Pseudomonadota</taxon>
        <taxon>Alphaproteobacteria</taxon>
        <taxon>Rhodobacterales</taxon>
        <taxon>Roseobacteraceae</taxon>
        <taxon>Loktanella</taxon>
    </lineage>
</organism>
<comment type="similarity">
    <text evidence="9">Belongs to the TrpF family.</text>
</comment>
<comment type="pathway">
    <text evidence="2 9">Amino-acid biosynthesis; L-tryptophan biosynthesis; L-tryptophan from chorismate: step 3/5.</text>
</comment>
<dbReference type="PANTHER" id="PTHR42894">
    <property type="entry name" value="N-(5'-PHOSPHORIBOSYL)ANTHRANILATE ISOMERASE"/>
    <property type="match status" value="1"/>
</dbReference>
<dbReference type="RefSeq" id="WP_226748225.1">
    <property type="nucleotide sequence ID" value="NZ_JAJATZ010000004.1"/>
</dbReference>
<dbReference type="PANTHER" id="PTHR42894:SF1">
    <property type="entry name" value="N-(5'-PHOSPHORIBOSYL)ANTHRANILATE ISOMERASE"/>
    <property type="match status" value="1"/>
</dbReference>
<evidence type="ECO:0000259" key="10">
    <source>
        <dbReference type="Pfam" id="PF00697"/>
    </source>
</evidence>
<gene>
    <name evidence="9" type="primary">trpF</name>
    <name evidence="11" type="ORF">LGQ03_09590</name>
</gene>
<dbReference type="GO" id="GO:0004640">
    <property type="term" value="F:phosphoribosylanthranilate isomerase activity"/>
    <property type="evidence" value="ECO:0007669"/>
    <property type="project" value="UniProtKB-EC"/>
</dbReference>
<accession>A0ABS8BUZ2</accession>
<feature type="domain" description="N-(5'phosphoribosyl) anthranilate isomerase (PRAI)" evidence="10">
    <location>
        <begin position="5"/>
        <end position="207"/>
    </location>
</feature>
<dbReference type="SUPFAM" id="SSF51366">
    <property type="entry name" value="Ribulose-phoshate binding barrel"/>
    <property type="match status" value="1"/>
</dbReference>
<evidence type="ECO:0000256" key="6">
    <source>
        <dbReference type="ARBA" id="ARBA00022822"/>
    </source>
</evidence>
<proteinExistence type="inferred from homology"/>
<protein>
    <recommendedName>
        <fullName evidence="4 9">N-(5'-phosphoribosyl)anthranilate isomerase</fullName>
        <shortName evidence="9">PRAI</shortName>
        <ecNumber evidence="3 9">5.3.1.24</ecNumber>
    </recommendedName>
</protein>
<evidence type="ECO:0000256" key="5">
    <source>
        <dbReference type="ARBA" id="ARBA00022605"/>
    </source>
</evidence>
<keyword evidence="12" id="KW-1185">Reference proteome</keyword>
<evidence type="ECO:0000256" key="2">
    <source>
        <dbReference type="ARBA" id="ARBA00004664"/>
    </source>
</evidence>
<sequence length="213" mass="22384">MATRIKICGLRTAQDVAAAVACGADDIGLVFFPKSPRNLDFDAAAELALTVPLGVRKVGLVVDMDDAALDDLLARVPLDMLQLHGSETPERVADIRARSGLPVMKAIGVATADDLVGLDDYMAVCEQILVDAKAPKDADLPGGNGHTFDWSVLGDVNWKVPWMLAGGLRPSNVADAIRQTGAPMVDVSSGVERAPGVKNPDAIRDFCAAVRGI</sequence>
<dbReference type="EC" id="5.3.1.24" evidence="3 9"/>
<evidence type="ECO:0000313" key="12">
    <source>
        <dbReference type="Proteomes" id="UP001138961"/>
    </source>
</evidence>
<keyword evidence="8 9" id="KW-0413">Isomerase</keyword>
<dbReference type="NCBIfam" id="NF002295">
    <property type="entry name" value="PRK01222.1-1"/>
    <property type="match status" value="1"/>
</dbReference>
<dbReference type="HAMAP" id="MF_00135">
    <property type="entry name" value="PRAI"/>
    <property type="match status" value="1"/>
</dbReference>
<evidence type="ECO:0000256" key="8">
    <source>
        <dbReference type="ARBA" id="ARBA00023235"/>
    </source>
</evidence>
<evidence type="ECO:0000256" key="7">
    <source>
        <dbReference type="ARBA" id="ARBA00023141"/>
    </source>
</evidence>
<evidence type="ECO:0000256" key="1">
    <source>
        <dbReference type="ARBA" id="ARBA00001164"/>
    </source>
</evidence>
<evidence type="ECO:0000256" key="3">
    <source>
        <dbReference type="ARBA" id="ARBA00012572"/>
    </source>
</evidence>
<name>A0ABS8BUZ2_9RHOB</name>
<dbReference type="Gene3D" id="3.20.20.70">
    <property type="entry name" value="Aldolase class I"/>
    <property type="match status" value="1"/>
</dbReference>
<dbReference type="InterPro" id="IPR001240">
    <property type="entry name" value="PRAI_dom"/>
</dbReference>
<dbReference type="CDD" id="cd00405">
    <property type="entry name" value="PRAI"/>
    <property type="match status" value="1"/>
</dbReference>
<dbReference type="Proteomes" id="UP001138961">
    <property type="component" value="Unassembled WGS sequence"/>
</dbReference>
<dbReference type="InterPro" id="IPR013785">
    <property type="entry name" value="Aldolase_TIM"/>
</dbReference>
<keyword evidence="5 9" id="KW-0028">Amino-acid biosynthesis</keyword>